<dbReference type="Gene3D" id="1.20.1560.10">
    <property type="entry name" value="ABC transporter type 1, transmembrane domain"/>
    <property type="match status" value="1"/>
</dbReference>
<accession>A0A9D3P122</accession>
<sequence length="779" mass="88528">MPVVYSKLPSQLRRSSAAKKVVFLLVAAYGVKRLYPYVSERLKARPNAGDGRLNVHHTNGEPVEVTERRKRKRNSPAVNREFLLRLKRLLSILFPRFFCKELGLLGFHSVALISRTFLSIYVANLDGKIVKTIVKKDPQAFMWELTKWLLIAIPATFVNSVIRYLEGQLTLAFRTRLVSHAYQLYFSNQTYYRVSNMDGRLANPDQSLTEDVVMFAGSVAHLYSNLTKPCLDVVMTCYTLIKTGQSKGANTTWPSVIAGIVVALTAKILRAFSPRFGKLVAEEAKRKGDLRYMHSRIIANSEEIAFYGGHKVEMSQLQRSYEALRSQINLILFKRLWYVMLEQFLMKYLWSASGLVMVAVPIITAPGYSSHDSEDVKQAVIGMKEEELVSERTEAFTTARNLLNAGADAVERIMSSYKEVTELAGYTARVYEMFDVFEEVCDGVYRRSVEDPQGTEKHGGSREVKHGMRLEGPLHIRGQVIDVEQSIRCENLPIITPTGDVVVSSLNIKVDEGMHLLITGPNGCGKSSLFRILSGLWPVYSGVLYKPPPQHMFYIPQRPYMSVGTLRDQVIYPDTDQEMRERGFTDQQLEGILRTVNLLYILEREGGWDAESDWKDVLSGGEKQRMGMARMFYHRPKYALLDECTSAVSIDVEGKIFEAAKDAGIALLSITHRPSLWKYHTHLLQFDGEGGWRFERLDASTRLSLQDEKLRLETQLSGIPKMQQRLSELCSILGENSSVLSPTEMEGERQEEEERERKQQEEREERDALPGEQGRGLME</sequence>
<reference evidence="15 16" key="1">
    <citation type="submission" date="2021-06" db="EMBL/GenBank/DDBJ databases">
        <title>Chromosome-level genome assembly of the red-tail catfish (Hemibagrus wyckioides).</title>
        <authorList>
            <person name="Shao F."/>
        </authorList>
    </citation>
    <scope>NUCLEOTIDE SEQUENCE [LARGE SCALE GENOMIC DNA]</scope>
    <source>
        <strain evidence="15">EC202008001</strain>
        <tissue evidence="15">Blood</tissue>
    </source>
</reference>
<dbReference type="InterPro" id="IPR011527">
    <property type="entry name" value="ABC1_TM_dom"/>
</dbReference>
<evidence type="ECO:0000256" key="8">
    <source>
        <dbReference type="ARBA" id="ARBA00022967"/>
    </source>
</evidence>
<feature type="compositionally biased region" description="Basic and acidic residues" evidence="12">
    <location>
        <begin position="755"/>
        <end position="769"/>
    </location>
</feature>
<dbReference type="PANTHER" id="PTHR11384">
    <property type="entry name" value="ATP-BINDING CASSETTE, SUB-FAMILY D MEMBER"/>
    <property type="match status" value="1"/>
</dbReference>
<keyword evidence="8" id="KW-1278">Translocase</keyword>
<evidence type="ECO:0000256" key="11">
    <source>
        <dbReference type="ARBA" id="ARBA00023140"/>
    </source>
</evidence>
<comment type="subcellular location">
    <subcellularLocation>
        <location evidence="1">Peroxisome membrane</location>
        <topology evidence="1">Multi-pass membrane protein</topology>
    </subcellularLocation>
</comment>
<dbReference type="GO" id="GO:0016887">
    <property type="term" value="F:ATP hydrolysis activity"/>
    <property type="evidence" value="ECO:0007669"/>
    <property type="project" value="InterPro"/>
</dbReference>
<dbReference type="GO" id="GO:0007031">
    <property type="term" value="P:peroxisome organization"/>
    <property type="evidence" value="ECO:0007669"/>
    <property type="project" value="TreeGrafter"/>
</dbReference>
<dbReference type="PROSITE" id="PS50893">
    <property type="entry name" value="ABC_TRANSPORTER_2"/>
    <property type="match status" value="1"/>
</dbReference>
<keyword evidence="10" id="KW-0472">Membrane</keyword>
<dbReference type="GO" id="GO:0140359">
    <property type="term" value="F:ABC-type transporter activity"/>
    <property type="evidence" value="ECO:0007669"/>
    <property type="project" value="InterPro"/>
</dbReference>
<dbReference type="InterPro" id="IPR050835">
    <property type="entry name" value="ABC_transporter_sub-D"/>
</dbReference>
<dbReference type="GO" id="GO:0005524">
    <property type="term" value="F:ATP binding"/>
    <property type="evidence" value="ECO:0007669"/>
    <property type="project" value="UniProtKB-KW"/>
</dbReference>
<dbReference type="InterPro" id="IPR036640">
    <property type="entry name" value="ABC1_TM_sf"/>
</dbReference>
<evidence type="ECO:0000256" key="10">
    <source>
        <dbReference type="ARBA" id="ARBA00023136"/>
    </source>
</evidence>
<evidence type="ECO:0000256" key="9">
    <source>
        <dbReference type="ARBA" id="ARBA00022989"/>
    </source>
</evidence>
<keyword evidence="5" id="KW-0547">Nucleotide-binding</keyword>
<dbReference type="PROSITE" id="PS50929">
    <property type="entry name" value="ABC_TM1F"/>
    <property type="match status" value="1"/>
</dbReference>
<dbReference type="SUPFAM" id="SSF52540">
    <property type="entry name" value="P-loop containing nucleoside triphosphate hydrolases"/>
    <property type="match status" value="1"/>
</dbReference>
<evidence type="ECO:0000313" key="16">
    <source>
        <dbReference type="Proteomes" id="UP000824219"/>
    </source>
</evidence>
<evidence type="ECO:0000256" key="4">
    <source>
        <dbReference type="ARBA" id="ARBA00022692"/>
    </source>
</evidence>
<keyword evidence="7" id="KW-0067">ATP-binding</keyword>
<keyword evidence="4" id="KW-0812">Transmembrane</keyword>
<name>A0A9D3P122_9TELE</name>
<keyword evidence="16" id="KW-1185">Reference proteome</keyword>
<protein>
    <recommendedName>
        <fullName evidence="17">ATP-binding cassette sub-family D member 1</fullName>
    </recommendedName>
</protein>
<comment type="caution">
    <text evidence="15">The sequence shown here is derived from an EMBL/GenBank/DDBJ whole genome shotgun (WGS) entry which is preliminary data.</text>
</comment>
<keyword evidence="3" id="KW-0813">Transport</keyword>
<dbReference type="OrthoDB" id="422637at2759"/>
<dbReference type="InterPro" id="IPR003439">
    <property type="entry name" value="ABC_transporter-like_ATP-bd"/>
</dbReference>
<dbReference type="InterPro" id="IPR003593">
    <property type="entry name" value="AAA+_ATPase"/>
</dbReference>
<keyword evidence="6" id="KW-0378">Hydrolase</keyword>
<dbReference type="AlphaFoldDB" id="A0A9D3P122"/>
<evidence type="ECO:0008006" key="17">
    <source>
        <dbReference type="Google" id="ProtNLM"/>
    </source>
</evidence>
<evidence type="ECO:0000256" key="6">
    <source>
        <dbReference type="ARBA" id="ARBA00022801"/>
    </source>
</evidence>
<keyword evidence="11" id="KW-0576">Peroxisome</keyword>
<dbReference type="GO" id="GO:0015910">
    <property type="term" value="P:long-chain fatty acid import into peroxisome"/>
    <property type="evidence" value="ECO:0007669"/>
    <property type="project" value="TreeGrafter"/>
</dbReference>
<comment type="similarity">
    <text evidence="2">Belongs to the ABC transporter superfamily. ABCD family. Peroxisomal fatty acyl CoA transporter (TC 3.A.1.203) subfamily.</text>
</comment>
<evidence type="ECO:0000313" key="15">
    <source>
        <dbReference type="EMBL" id="KAG7332710.1"/>
    </source>
</evidence>
<feature type="domain" description="ABC transporter" evidence="13">
    <location>
        <begin position="487"/>
        <end position="714"/>
    </location>
</feature>
<dbReference type="GO" id="GO:0005778">
    <property type="term" value="C:peroxisomal membrane"/>
    <property type="evidence" value="ECO:0007669"/>
    <property type="project" value="UniProtKB-SubCell"/>
</dbReference>
<feature type="region of interest" description="Disordered" evidence="12">
    <location>
        <begin position="49"/>
        <end position="72"/>
    </location>
</feature>
<dbReference type="Pfam" id="PF00005">
    <property type="entry name" value="ABC_tran"/>
    <property type="match status" value="1"/>
</dbReference>
<evidence type="ECO:0000256" key="7">
    <source>
        <dbReference type="ARBA" id="ARBA00022840"/>
    </source>
</evidence>
<dbReference type="GO" id="GO:0005324">
    <property type="term" value="F:long-chain fatty acid transmembrane transporter activity"/>
    <property type="evidence" value="ECO:0007669"/>
    <property type="project" value="TreeGrafter"/>
</dbReference>
<evidence type="ECO:0000256" key="1">
    <source>
        <dbReference type="ARBA" id="ARBA00004585"/>
    </source>
</evidence>
<organism evidence="15 16">
    <name type="scientific">Hemibagrus wyckioides</name>
    <dbReference type="NCBI Taxonomy" id="337641"/>
    <lineage>
        <taxon>Eukaryota</taxon>
        <taxon>Metazoa</taxon>
        <taxon>Chordata</taxon>
        <taxon>Craniata</taxon>
        <taxon>Vertebrata</taxon>
        <taxon>Euteleostomi</taxon>
        <taxon>Actinopterygii</taxon>
        <taxon>Neopterygii</taxon>
        <taxon>Teleostei</taxon>
        <taxon>Ostariophysi</taxon>
        <taxon>Siluriformes</taxon>
        <taxon>Bagridae</taxon>
        <taxon>Hemibagrus</taxon>
    </lineage>
</organism>
<dbReference type="Gene3D" id="3.40.50.300">
    <property type="entry name" value="P-loop containing nucleotide triphosphate hydrolases"/>
    <property type="match status" value="1"/>
</dbReference>
<dbReference type="InterPro" id="IPR027417">
    <property type="entry name" value="P-loop_NTPase"/>
</dbReference>
<feature type="domain" description="ABC transmembrane type-1" evidence="14">
    <location>
        <begin position="110"/>
        <end position="346"/>
    </location>
</feature>
<dbReference type="Proteomes" id="UP000824219">
    <property type="component" value="Linkage Group LG05"/>
</dbReference>
<proteinExistence type="inferred from homology"/>
<evidence type="ECO:0000259" key="14">
    <source>
        <dbReference type="PROSITE" id="PS50929"/>
    </source>
</evidence>
<dbReference type="PROSITE" id="PS00211">
    <property type="entry name" value="ABC_TRANSPORTER_1"/>
    <property type="match status" value="1"/>
</dbReference>
<evidence type="ECO:0000256" key="5">
    <source>
        <dbReference type="ARBA" id="ARBA00022741"/>
    </source>
</evidence>
<dbReference type="GO" id="GO:0042760">
    <property type="term" value="P:very long-chain fatty acid catabolic process"/>
    <property type="evidence" value="ECO:0007669"/>
    <property type="project" value="TreeGrafter"/>
</dbReference>
<evidence type="ECO:0000256" key="2">
    <source>
        <dbReference type="ARBA" id="ARBA00008575"/>
    </source>
</evidence>
<dbReference type="PANTHER" id="PTHR11384:SF71">
    <property type="entry name" value="ATP-BINDING CASSETTE SUB-FAMILY D MEMBER 1"/>
    <property type="match status" value="1"/>
</dbReference>
<evidence type="ECO:0000256" key="3">
    <source>
        <dbReference type="ARBA" id="ARBA00022448"/>
    </source>
</evidence>
<dbReference type="EMBL" id="JAHKSW010000005">
    <property type="protein sequence ID" value="KAG7332710.1"/>
    <property type="molecule type" value="Genomic_DNA"/>
</dbReference>
<dbReference type="Pfam" id="PF06472">
    <property type="entry name" value="ABC_membrane_2"/>
    <property type="match status" value="1"/>
</dbReference>
<dbReference type="SUPFAM" id="SSF90123">
    <property type="entry name" value="ABC transporter transmembrane region"/>
    <property type="match status" value="1"/>
</dbReference>
<dbReference type="GO" id="GO:0006635">
    <property type="term" value="P:fatty acid beta-oxidation"/>
    <property type="evidence" value="ECO:0007669"/>
    <property type="project" value="TreeGrafter"/>
</dbReference>
<dbReference type="SMART" id="SM00382">
    <property type="entry name" value="AAA"/>
    <property type="match status" value="1"/>
</dbReference>
<evidence type="ECO:0000259" key="13">
    <source>
        <dbReference type="PROSITE" id="PS50893"/>
    </source>
</evidence>
<dbReference type="InterPro" id="IPR017871">
    <property type="entry name" value="ABC_transporter-like_CS"/>
</dbReference>
<feature type="region of interest" description="Disordered" evidence="12">
    <location>
        <begin position="737"/>
        <end position="779"/>
    </location>
</feature>
<dbReference type="FunFam" id="3.40.50.300:FF:000800">
    <property type="entry name" value="ATP-binding cassette sub-family D member 1"/>
    <property type="match status" value="1"/>
</dbReference>
<dbReference type="CDD" id="cd03223">
    <property type="entry name" value="ABCD_peroxisomal_ALDP"/>
    <property type="match status" value="1"/>
</dbReference>
<keyword evidence="9" id="KW-1133">Transmembrane helix</keyword>
<gene>
    <name evidence="15" type="ORF">KOW79_004544</name>
</gene>
<evidence type="ECO:0000256" key="12">
    <source>
        <dbReference type="SAM" id="MobiDB-lite"/>
    </source>
</evidence>